<evidence type="ECO:0000313" key="2">
    <source>
        <dbReference type="Proteomes" id="UP001549122"/>
    </source>
</evidence>
<keyword evidence="2" id="KW-1185">Reference proteome</keyword>
<proteinExistence type="predicted"/>
<comment type="caution">
    <text evidence="1">The sequence shown here is derived from an EMBL/GenBank/DDBJ whole genome shotgun (WGS) entry which is preliminary data.</text>
</comment>
<accession>A0ABV2FF89</accession>
<name>A0ABV2FF89_9STRE</name>
<reference evidence="1 2" key="1">
    <citation type="submission" date="2024-06" db="EMBL/GenBank/DDBJ databases">
        <title>Genomic Encyclopedia of Type Strains, Phase IV (KMG-IV): sequencing the most valuable type-strain genomes for metagenomic binning, comparative biology and taxonomic classification.</title>
        <authorList>
            <person name="Goeker M."/>
        </authorList>
    </citation>
    <scope>NUCLEOTIDE SEQUENCE [LARGE SCALE GENOMIC DNA]</scope>
    <source>
        <strain evidence="1 2">DSM 28303</strain>
    </source>
</reference>
<dbReference type="EMBL" id="JBEPLO010000003">
    <property type="protein sequence ID" value="MET3557235.1"/>
    <property type="molecule type" value="Genomic_DNA"/>
</dbReference>
<sequence length="52" mass="6427">MIIWTQKKRTELQQTKESWFYFRFSEFSPESEMAWQQAFSIETNVLLARLQH</sequence>
<gene>
    <name evidence="1" type="ORF">ABID29_000344</name>
</gene>
<organism evidence="1 2">
    <name type="scientific">Streptococcus rupicaprae</name>
    <dbReference type="NCBI Taxonomy" id="759619"/>
    <lineage>
        <taxon>Bacteria</taxon>
        <taxon>Bacillati</taxon>
        <taxon>Bacillota</taxon>
        <taxon>Bacilli</taxon>
        <taxon>Lactobacillales</taxon>
        <taxon>Streptococcaceae</taxon>
        <taxon>Streptococcus</taxon>
    </lineage>
</organism>
<dbReference type="Proteomes" id="UP001549122">
    <property type="component" value="Unassembled WGS sequence"/>
</dbReference>
<evidence type="ECO:0000313" key="1">
    <source>
        <dbReference type="EMBL" id="MET3557235.1"/>
    </source>
</evidence>
<protein>
    <submittedName>
        <fullName evidence="1">Uncharacterized protein</fullName>
    </submittedName>
</protein>